<dbReference type="STRING" id="62708.A0A420GPD8"/>
<feature type="compositionally biased region" description="Basic and acidic residues" evidence="2">
    <location>
        <begin position="394"/>
        <end position="411"/>
    </location>
</feature>
<keyword evidence="1" id="KW-0175">Coiled coil</keyword>
<evidence type="ECO:0000256" key="2">
    <source>
        <dbReference type="SAM" id="MobiDB-lite"/>
    </source>
</evidence>
<feature type="compositionally biased region" description="Basic residues" evidence="2">
    <location>
        <begin position="9"/>
        <end position="18"/>
    </location>
</feature>
<evidence type="ECO:0000313" key="4">
    <source>
        <dbReference type="EMBL" id="RKF47011.1"/>
    </source>
</evidence>
<feature type="compositionally biased region" description="Basic and acidic residues" evidence="2">
    <location>
        <begin position="420"/>
        <end position="429"/>
    </location>
</feature>
<dbReference type="Pfam" id="PF06991">
    <property type="entry name" value="MFAP1"/>
    <property type="match status" value="1"/>
</dbReference>
<gene>
    <name evidence="4" type="ORF">GcM3_224025</name>
</gene>
<dbReference type="AlphaFoldDB" id="A0A420GPD8"/>
<organism evidence="4 5">
    <name type="scientific">Golovinomyces cichoracearum</name>
    <dbReference type="NCBI Taxonomy" id="62708"/>
    <lineage>
        <taxon>Eukaryota</taxon>
        <taxon>Fungi</taxon>
        <taxon>Dikarya</taxon>
        <taxon>Ascomycota</taxon>
        <taxon>Pezizomycotina</taxon>
        <taxon>Leotiomycetes</taxon>
        <taxon>Erysiphales</taxon>
        <taxon>Erysiphaceae</taxon>
        <taxon>Golovinomyces</taxon>
    </lineage>
</organism>
<feature type="compositionally biased region" description="Basic and acidic residues" evidence="2">
    <location>
        <begin position="76"/>
        <end position="90"/>
    </location>
</feature>
<feature type="compositionally biased region" description="Basic and acidic residues" evidence="2">
    <location>
        <begin position="327"/>
        <end position="337"/>
    </location>
</feature>
<dbReference type="Proteomes" id="UP000283383">
    <property type="component" value="Unassembled WGS sequence"/>
</dbReference>
<feature type="compositionally biased region" description="Basic and acidic residues" evidence="2">
    <location>
        <begin position="347"/>
        <end position="369"/>
    </location>
</feature>
<dbReference type="EMBL" id="MCBQ01022453">
    <property type="protein sequence ID" value="RKF47011.1"/>
    <property type="molecule type" value="Genomic_DNA"/>
</dbReference>
<dbReference type="PANTHER" id="PTHR15327">
    <property type="entry name" value="MICROFIBRIL-ASSOCIATED PROTEIN"/>
    <property type="match status" value="1"/>
</dbReference>
<keyword evidence="5" id="KW-1185">Reference proteome</keyword>
<feature type="domain" description="Micro-fibrillar-associated protein 1 C-terminal" evidence="3">
    <location>
        <begin position="116"/>
        <end position="336"/>
    </location>
</feature>
<proteinExistence type="predicted"/>
<feature type="region of interest" description="Disordered" evidence="2">
    <location>
        <begin position="316"/>
        <end position="451"/>
    </location>
</feature>
<sequence length="451" mass="52500">MPPTTMRAKPARVPRHRPGVAVADSESSEPEASEDESPSESTEAAPPLKSTIAGGITGHLKDINLDERRRIALLKESARVEEEKKIKAQEEEGFVTESNESSEDSSENDESSEEESSEEEAPRRMLLRPTFIKKEKRHVHAEKNPELQTLESQVDADERKKIAVDEIVEEQIKKDLAAKAAGKKYWDDDEIENIVDDTDGINPAAEYAEWKLRELKRIKREREEIEEKEKEIAEIERRRNLSVEERVREDNEYVSKQKEEKEGKNKMSYMRKYYHKGAFYQEEARSEGLLQRDIMGAKIQDEVDRETLPKYLQQRDLTKVGKKGATKYRDLKTEDTGHWGQFSNFKSRQDGPRDYYSDERFKPDRERSGSDATGANSLSVNSRKMASHSSEPMRPTKEERGRDMYRRERDYSSPSRSRSSRRDRELDVKSRRKRSTSRDAKGYDNEKRRRM</sequence>
<protein>
    <submittedName>
        <fullName evidence="4">Putative micro-fibrillar-associated protein 1</fullName>
    </submittedName>
</protein>
<feature type="compositionally biased region" description="Polar residues" evidence="2">
    <location>
        <begin position="370"/>
        <end position="390"/>
    </location>
</feature>
<dbReference type="InterPro" id="IPR009730">
    <property type="entry name" value="MFAP1_C"/>
</dbReference>
<evidence type="ECO:0000259" key="3">
    <source>
        <dbReference type="Pfam" id="PF06991"/>
    </source>
</evidence>
<evidence type="ECO:0000313" key="5">
    <source>
        <dbReference type="Proteomes" id="UP000283383"/>
    </source>
</evidence>
<feature type="region of interest" description="Disordered" evidence="2">
    <location>
        <begin position="75"/>
        <end position="154"/>
    </location>
</feature>
<reference evidence="4 5" key="1">
    <citation type="journal article" date="2018" name="BMC Genomics">
        <title>Comparative genome analyses reveal sequence features reflecting distinct modes of host-adaptation between dicot and monocot powdery mildew.</title>
        <authorList>
            <person name="Wu Y."/>
            <person name="Ma X."/>
            <person name="Pan Z."/>
            <person name="Kale S.D."/>
            <person name="Song Y."/>
            <person name="King H."/>
            <person name="Zhang Q."/>
            <person name="Presley C."/>
            <person name="Deng X."/>
            <person name="Wei C.I."/>
            <person name="Xiao S."/>
        </authorList>
    </citation>
    <scope>NUCLEOTIDE SEQUENCE [LARGE SCALE GENOMIC DNA]</scope>
    <source>
        <strain evidence="4">UMSG3</strain>
    </source>
</reference>
<dbReference type="InterPro" id="IPR033194">
    <property type="entry name" value="MFAP1"/>
</dbReference>
<feature type="compositionally biased region" description="Acidic residues" evidence="2">
    <location>
        <begin position="100"/>
        <end position="119"/>
    </location>
</feature>
<feature type="compositionally biased region" description="Basic and acidic residues" evidence="2">
    <location>
        <begin position="436"/>
        <end position="451"/>
    </location>
</feature>
<feature type="coiled-coil region" evidence="1">
    <location>
        <begin position="208"/>
        <end position="245"/>
    </location>
</feature>
<comment type="caution">
    <text evidence="4">The sequence shown here is derived from an EMBL/GenBank/DDBJ whole genome shotgun (WGS) entry which is preliminary data.</text>
</comment>
<feature type="compositionally biased region" description="Acidic residues" evidence="2">
    <location>
        <begin position="26"/>
        <end position="38"/>
    </location>
</feature>
<feature type="region of interest" description="Disordered" evidence="2">
    <location>
        <begin position="1"/>
        <end position="56"/>
    </location>
</feature>
<accession>A0A420GPD8</accession>
<name>A0A420GPD8_9PEZI</name>
<evidence type="ECO:0000256" key="1">
    <source>
        <dbReference type="SAM" id="Coils"/>
    </source>
</evidence>